<feature type="domain" description="Guanylate cyclase" evidence="4">
    <location>
        <begin position="34"/>
        <end position="163"/>
    </location>
</feature>
<dbReference type="InterPro" id="IPR029787">
    <property type="entry name" value="Nucleotide_cyclase"/>
</dbReference>
<gene>
    <name evidence="5" type="ORF">GHK48_18665</name>
</gene>
<dbReference type="InterPro" id="IPR011990">
    <property type="entry name" value="TPR-like_helical_dom_sf"/>
</dbReference>
<dbReference type="Pfam" id="PF13191">
    <property type="entry name" value="AAA_16"/>
    <property type="match status" value="1"/>
</dbReference>
<keyword evidence="1" id="KW-0547">Nucleotide-binding</keyword>
<evidence type="ECO:0000313" key="6">
    <source>
        <dbReference type="Proteomes" id="UP000466694"/>
    </source>
</evidence>
<dbReference type="SUPFAM" id="SSF52540">
    <property type="entry name" value="P-loop containing nucleoside triphosphate hydrolases"/>
    <property type="match status" value="1"/>
</dbReference>
<protein>
    <submittedName>
        <fullName evidence="5">AAA family ATPase</fullName>
    </submittedName>
</protein>
<dbReference type="GO" id="GO:0035556">
    <property type="term" value="P:intracellular signal transduction"/>
    <property type="evidence" value="ECO:0007669"/>
    <property type="project" value="InterPro"/>
</dbReference>
<feature type="region of interest" description="Disordered" evidence="3">
    <location>
        <begin position="1"/>
        <end position="26"/>
    </location>
</feature>
<dbReference type="RefSeq" id="WP_014328885.1">
    <property type="nucleotide sequence ID" value="NZ_BJNI01000060.1"/>
</dbReference>
<evidence type="ECO:0000256" key="2">
    <source>
        <dbReference type="ARBA" id="ARBA00022840"/>
    </source>
</evidence>
<dbReference type="InterPro" id="IPR041664">
    <property type="entry name" value="AAA_16"/>
</dbReference>
<dbReference type="SMART" id="SM00044">
    <property type="entry name" value="CYCc"/>
    <property type="match status" value="1"/>
</dbReference>
<keyword evidence="2" id="KW-0067">ATP-binding</keyword>
<dbReference type="PROSITE" id="PS50125">
    <property type="entry name" value="GUANYLATE_CYCLASE_2"/>
    <property type="match status" value="1"/>
</dbReference>
<accession>A0A844AAS7</accession>
<dbReference type="GO" id="GO:0005524">
    <property type="term" value="F:ATP binding"/>
    <property type="evidence" value="ECO:0007669"/>
    <property type="project" value="UniProtKB-KW"/>
</dbReference>
<evidence type="ECO:0000256" key="1">
    <source>
        <dbReference type="ARBA" id="ARBA00022741"/>
    </source>
</evidence>
<dbReference type="Pfam" id="PF00211">
    <property type="entry name" value="Guanylate_cyc"/>
    <property type="match status" value="1"/>
</dbReference>
<sequence>MLRESRTNTPRRAVSRTARAGGPAAHGSERRIVTALCYDLVGSTDLLHVMDIEDYQDLMSAFQESSRQSIASHSGVMQHEAGDGGVALFPIDLDAKDAASLAIRAGLAIVDGCKRVGQERGRDDLRVRVGIATSAALIRDMERESWLQEPVTGAALAMAARLQVIAEPNSVLVSEETRNLAGRSHAFVFQGSKTLKGFSAPEKVWRALGHKMEVDRFYAYGRLGGPFINRESELNTIARTWDGVLAGRGASLIIEGDAGIGKSRLLREIRRRTRDRRSKLFFFQCLPGGLRSTLHPLLHSFPGSTTGHGQMGVTASDVATLFGRNGIEDKEAIDVFAYLLGAEGRNQSLANDNPKVIREKAHRALLRTLEAVCRSGPVVVAVEDIHWIDPTSRDLLCEAARLIDQFPIFLVLTSRRGSPAEWLDAANPLRLSLRPLDSDETRRAIRAKWPEHRLARLPELFEVAERISGGVPLFIEEICQWASQDAEADEASLSENMKPVHLSAFESILDARLQHLGPAREVARAAAAAGTQVTLPLLRVLLPDFSKKAIASAADTLCETGFLTRVRAPGRIAYGFRHVLIQETIYNALLRKQRQVLHRRLFGAVGQNRGMAAWIDTGALAEHAERAGLLENAVELLIAAGKESSSRSAMIEARQYLEHALRLCSQLGEGRPVETLQLAALTALGPILTGLVGLNSPPARKLYEDGVEIARRQPMDEQSKWFPIYWGWWFTGSNFRVMHDRALEVQAMLARADDPEIQLQVNHCIWAIDFNLGRHRETQEAIKAGLALYDEQTAKRSRTEFGGHDAKVCALGQFALSLWLTGQTKASDAALSKMIAFVDRIAHAPSKAHSLDTEAVSAFYRDDFERLTEVTERMARFATKHEMQSLSGLSLLFGGWAEAHRGNLANGHQTFQDGLSLLKQLGAVIDLPIYLYMHAMMLGRSNEYAAAIEVADEAIDRAEATHHSYWLAELHRCRAVLLAQAAEETDRVVADLRAAIEIAERQGAKALLQRASRSVRELDLVGKL</sequence>
<evidence type="ECO:0000256" key="3">
    <source>
        <dbReference type="SAM" id="MobiDB-lite"/>
    </source>
</evidence>
<evidence type="ECO:0000259" key="4">
    <source>
        <dbReference type="PROSITE" id="PS50125"/>
    </source>
</evidence>
<dbReference type="InterPro" id="IPR001054">
    <property type="entry name" value="A/G_cyclase"/>
</dbReference>
<dbReference type="PANTHER" id="PTHR16305">
    <property type="entry name" value="TESTICULAR SOLUBLE ADENYLYL CYCLASE"/>
    <property type="match status" value="1"/>
</dbReference>
<dbReference type="InterPro" id="IPR027417">
    <property type="entry name" value="P-loop_NTPase"/>
</dbReference>
<evidence type="ECO:0000313" key="5">
    <source>
        <dbReference type="EMBL" id="MQX10229.1"/>
    </source>
</evidence>
<dbReference type="GO" id="GO:0005737">
    <property type="term" value="C:cytoplasm"/>
    <property type="evidence" value="ECO:0007669"/>
    <property type="project" value="TreeGrafter"/>
</dbReference>
<name>A0A844AAS7_RHIFR</name>
<comment type="caution">
    <text evidence="5">The sequence shown here is derived from an EMBL/GenBank/DDBJ whole genome shotgun (WGS) entry which is preliminary data.</text>
</comment>
<organism evidence="5 6">
    <name type="scientific">Rhizobium fredii</name>
    <name type="common">Sinorhizobium fredii</name>
    <dbReference type="NCBI Taxonomy" id="380"/>
    <lineage>
        <taxon>Bacteria</taxon>
        <taxon>Pseudomonadati</taxon>
        <taxon>Pseudomonadota</taxon>
        <taxon>Alphaproteobacteria</taxon>
        <taxon>Hyphomicrobiales</taxon>
        <taxon>Rhizobiaceae</taxon>
        <taxon>Sinorhizobium/Ensifer group</taxon>
        <taxon>Sinorhizobium</taxon>
    </lineage>
</organism>
<dbReference type="PANTHER" id="PTHR16305:SF28">
    <property type="entry name" value="GUANYLATE CYCLASE DOMAIN-CONTAINING PROTEIN"/>
    <property type="match status" value="1"/>
</dbReference>
<dbReference type="Gene3D" id="3.30.70.1230">
    <property type="entry name" value="Nucleotide cyclase"/>
    <property type="match status" value="1"/>
</dbReference>
<dbReference type="SUPFAM" id="SSF55073">
    <property type="entry name" value="Nucleotide cyclase"/>
    <property type="match status" value="1"/>
</dbReference>
<dbReference type="SUPFAM" id="SSF48452">
    <property type="entry name" value="TPR-like"/>
    <property type="match status" value="1"/>
</dbReference>
<dbReference type="GeneID" id="48973598"/>
<dbReference type="AlphaFoldDB" id="A0A844AAS7"/>
<dbReference type="EMBL" id="WISZ01000148">
    <property type="protein sequence ID" value="MQX10229.1"/>
    <property type="molecule type" value="Genomic_DNA"/>
</dbReference>
<dbReference type="CDD" id="cd07302">
    <property type="entry name" value="CHD"/>
    <property type="match status" value="1"/>
</dbReference>
<proteinExistence type="predicted"/>
<reference evidence="5 6" key="1">
    <citation type="journal article" date="2013" name="Genome Biol.">
        <title>Comparative genomics of the core and accessory genomes of 48 Sinorhizobium strains comprising five genospecies.</title>
        <authorList>
            <person name="Sugawara M."/>
            <person name="Epstein B."/>
            <person name="Badgley B.D."/>
            <person name="Unno T."/>
            <person name="Xu L."/>
            <person name="Reese J."/>
            <person name="Gyaneshwar P."/>
            <person name="Denny R."/>
            <person name="Mudge J."/>
            <person name="Bharti A.K."/>
            <person name="Farmer A.D."/>
            <person name="May G.D."/>
            <person name="Woodward J.E."/>
            <person name="Medigue C."/>
            <person name="Vallenet D."/>
            <person name="Lajus A."/>
            <person name="Rouy Z."/>
            <person name="Martinez-Vaz B."/>
            <person name="Tiffin P."/>
            <person name="Young N.D."/>
            <person name="Sadowsky M.J."/>
        </authorList>
    </citation>
    <scope>NUCLEOTIDE SEQUENCE [LARGE SCALE GENOMIC DNA]</scope>
    <source>
        <strain evidence="5 6">USDA205</strain>
    </source>
</reference>
<dbReference type="GO" id="GO:0004016">
    <property type="term" value="F:adenylate cyclase activity"/>
    <property type="evidence" value="ECO:0007669"/>
    <property type="project" value="UniProtKB-ARBA"/>
</dbReference>
<dbReference type="GO" id="GO:0009190">
    <property type="term" value="P:cyclic nucleotide biosynthetic process"/>
    <property type="evidence" value="ECO:0007669"/>
    <property type="project" value="InterPro"/>
</dbReference>
<dbReference type="Gene3D" id="1.25.40.10">
    <property type="entry name" value="Tetratricopeptide repeat domain"/>
    <property type="match status" value="1"/>
</dbReference>
<dbReference type="Proteomes" id="UP000466694">
    <property type="component" value="Unassembled WGS sequence"/>
</dbReference>